<sequence>MAPTYVFAVVLVLCTALPKINGYKEELKKTIASCQDGREVTDDEIEEFVKPLIPQTQEEKCLMACVFRTFNVISDGTFDKRIALAVSKDLLKSDPEKVKKITAVIDHCGDDIPKKMGNDCDLAFEIMQCYVKWEKEVGMI</sequence>
<evidence type="ECO:0000256" key="2">
    <source>
        <dbReference type="SAM" id="SignalP"/>
    </source>
</evidence>
<dbReference type="InterPro" id="IPR006170">
    <property type="entry name" value="PBP/GOBP"/>
</dbReference>
<keyword evidence="1 2" id="KW-0732">Signal</keyword>
<proteinExistence type="evidence at transcript level"/>
<dbReference type="SUPFAM" id="SSF47565">
    <property type="entry name" value="Insect pheromone/odorant-binding proteins"/>
    <property type="match status" value="1"/>
</dbReference>
<accession>A0A2Z5EM87</accession>
<feature type="signal peptide" evidence="2">
    <location>
        <begin position="1"/>
        <end position="22"/>
    </location>
</feature>
<dbReference type="Pfam" id="PF01395">
    <property type="entry name" value="PBP_GOBP"/>
    <property type="match status" value="1"/>
</dbReference>
<dbReference type="SMART" id="SM00708">
    <property type="entry name" value="PhBP"/>
    <property type="match status" value="1"/>
</dbReference>
<dbReference type="EMBL" id="MF593914">
    <property type="protein sequence ID" value="AXB87332.1"/>
    <property type="molecule type" value="mRNA"/>
</dbReference>
<dbReference type="Gene3D" id="1.10.238.20">
    <property type="entry name" value="Pheromone/general odorant binding protein domain"/>
    <property type="match status" value="1"/>
</dbReference>
<name>A0A2Z5EM87_9HEMI</name>
<dbReference type="InterPro" id="IPR036728">
    <property type="entry name" value="PBP_GOBP_sf"/>
</dbReference>
<organism evidence="3">
    <name type="scientific">Tropidothorax elegans</name>
    <dbReference type="NCBI Taxonomy" id="2233830"/>
    <lineage>
        <taxon>Eukaryota</taxon>
        <taxon>Metazoa</taxon>
        <taxon>Ecdysozoa</taxon>
        <taxon>Arthropoda</taxon>
        <taxon>Hexapoda</taxon>
        <taxon>Insecta</taxon>
        <taxon>Pterygota</taxon>
        <taxon>Neoptera</taxon>
        <taxon>Paraneoptera</taxon>
        <taxon>Hemiptera</taxon>
        <taxon>Heteroptera</taxon>
        <taxon>Panheteroptera</taxon>
        <taxon>Pentatomomorpha</taxon>
        <taxon>Lygaeoidea</taxon>
        <taxon>Lygaeidae</taxon>
        <taxon>Lygaeinae</taxon>
        <taxon>Tropidothorax</taxon>
    </lineage>
</organism>
<evidence type="ECO:0000256" key="1">
    <source>
        <dbReference type="ARBA" id="ARBA00022729"/>
    </source>
</evidence>
<dbReference type="AlphaFoldDB" id="A0A2Z5EM87"/>
<reference evidence="3" key="2">
    <citation type="submission" date="2017-08" db="EMBL/GenBank/DDBJ databases">
        <authorList>
            <person name="de Groot N.N."/>
        </authorList>
    </citation>
    <scope>NUCLEOTIDE SEQUENCE</scope>
    <source>
        <tissue evidence="3">Antenna</tissue>
    </source>
</reference>
<protein>
    <submittedName>
        <fullName evidence="3">Odorant-binding protein 17</fullName>
    </submittedName>
</protein>
<evidence type="ECO:0000313" key="3">
    <source>
        <dbReference type="EMBL" id="AXB87332.1"/>
    </source>
</evidence>
<reference evidence="3" key="1">
    <citation type="journal article" date="2015" name="PLoS ONE">
        <title>Molecular Characterization and Expression Profiling of Odorant-Binding Proteins in Apolygus lucorum.</title>
        <authorList>
            <person name="Yuan H.B."/>
            <person name="Ding Y.X."/>
            <person name="Gu S.H."/>
            <person name="Sun L."/>
            <person name="Zhu X.Q."/>
            <person name="Liu H.W."/>
            <person name="Dhiloo K.H."/>
            <person name="Zhang Y.J."/>
            <person name="Guo Y.Y."/>
        </authorList>
    </citation>
    <scope>NUCLEOTIDE SEQUENCE</scope>
    <source>
        <tissue evidence="3">Antenna</tissue>
    </source>
</reference>
<dbReference type="GO" id="GO:0007608">
    <property type="term" value="P:sensory perception of smell"/>
    <property type="evidence" value="ECO:0007669"/>
    <property type="project" value="TreeGrafter"/>
</dbReference>
<dbReference type="PANTHER" id="PTHR11857">
    <property type="entry name" value="ODORANT BINDING PROTEIN-RELATED"/>
    <property type="match status" value="1"/>
</dbReference>
<gene>
    <name evidence="3" type="primary">OBP17</name>
</gene>
<dbReference type="GO" id="GO:0005549">
    <property type="term" value="F:odorant binding"/>
    <property type="evidence" value="ECO:0007669"/>
    <property type="project" value="InterPro"/>
</dbReference>
<dbReference type="CDD" id="cd23992">
    <property type="entry name" value="PBP_GOBP"/>
    <property type="match status" value="1"/>
</dbReference>
<feature type="chain" id="PRO_5016295868" evidence="2">
    <location>
        <begin position="23"/>
        <end position="140"/>
    </location>
</feature>
<dbReference type="GO" id="GO:0005615">
    <property type="term" value="C:extracellular space"/>
    <property type="evidence" value="ECO:0007669"/>
    <property type="project" value="TreeGrafter"/>
</dbReference>